<keyword evidence="3" id="KW-1185">Reference proteome</keyword>
<sequence length="105" mass="11320">MSEHRRAVARLAAAAVPVVYDLLTDAELERVCVVHRLGEDAPDGPEAVLVVTARGEESQHSLWRLGQAGESAAAVRARIASELQDVVSGSRSGWGQQRPWPPADR</sequence>
<proteinExistence type="predicted"/>
<name>A0A1I5I7V5_9ACTN</name>
<evidence type="ECO:0000313" key="3">
    <source>
        <dbReference type="Proteomes" id="UP000183642"/>
    </source>
</evidence>
<evidence type="ECO:0000313" key="2">
    <source>
        <dbReference type="EMBL" id="SFO56694.1"/>
    </source>
</evidence>
<organism evidence="2 3">
    <name type="scientific">Geodermatophilus obscurus</name>
    <dbReference type="NCBI Taxonomy" id="1861"/>
    <lineage>
        <taxon>Bacteria</taxon>
        <taxon>Bacillati</taxon>
        <taxon>Actinomycetota</taxon>
        <taxon>Actinomycetes</taxon>
        <taxon>Geodermatophilales</taxon>
        <taxon>Geodermatophilaceae</taxon>
        <taxon>Geodermatophilus</taxon>
    </lineage>
</organism>
<dbReference type="Proteomes" id="UP000183642">
    <property type="component" value="Unassembled WGS sequence"/>
</dbReference>
<gene>
    <name evidence="2" type="ORF">SAMN05660359_04391</name>
</gene>
<reference evidence="3" key="1">
    <citation type="submission" date="2016-10" db="EMBL/GenBank/DDBJ databases">
        <authorList>
            <person name="Varghese N."/>
            <person name="Submissions S."/>
        </authorList>
    </citation>
    <scope>NUCLEOTIDE SEQUENCE [LARGE SCALE GENOMIC DNA]</scope>
    <source>
        <strain evidence="3">DSM 43161</strain>
    </source>
</reference>
<protein>
    <submittedName>
        <fullName evidence="2">Uncharacterized protein</fullName>
    </submittedName>
</protein>
<dbReference type="RefSeq" id="WP_075015632.1">
    <property type="nucleotide sequence ID" value="NZ_FOWE01000012.1"/>
</dbReference>
<dbReference type="AlphaFoldDB" id="A0A1I5I7V5"/>
<dbReference type="EMBL" id="FOWE01000012">
    <property type="protein sequence ID" value="SFO56694.1"/>
    <property type="molecule type" value="Genomic_DNA"/>
</dbReference>
<dbReference type="OrthoDB" id="3179979at2"/>
<evidence type="ECO:0000256" key="1">
    <source>
        <dbReference type="SAM" id="MobiDB-lite"/>
    </source>
</evidence>
<feature type="region of interest" description="Disordered" evidence="1">
    <location>
        <begin position="85"/>
        <end position="105"/>
    </location>
</feature>
<accession>A0A1I5I7V5</accession>